<accession>A0A540LT96</accession>
<reference evidence="2 3" key="1">
    <citation type="journal article" date="2019" name="G3 (Bethesda)">
        <title>Sequencing of a Wild Apple (Malus baccata) Genome Unravels the Differences Between Cultivated and Wild Apple Species Regarding Disease Resistance and Cold Tolerance.</title>
        <authorList>
            <person name="Chen X."/>
        </authorList>
    </citation>
    <scope>NUCLEOTIDE SEQUENCE [LARGE SCALE GENOMIC DNA]</scope>
    <source>
        <strain evidence="3">cv. Shandingzi</strain>
        <tissue evidence="2">Leaves</tissue>
    </source>
</reference>
<evidence type="ECO:0000313" key="2">
    <source>
        <dbReference type="EMBL" id="TQD89628.1"/>
    </source>
</evidence>
<feature type="compositionally biased region" description="Polar residues" evidence="1">
    <location>
        <begin position="167"/>
        <end position="176"/>
    </location>
</feature>
<gene>
    <name evidence="2" type="ORF">C1H46_024763</name>
</gene>
<proteinExistence type="predicted"/>
<name>A0A540LT96_MALBA</name>
<feature type="region of interest" description="Disordered" evidence="1">
    <location>
        <begin position="150"/>
        <end position="176"/>
    </location>
</feature>
<sequence length="176" mass="19457">MEDKNREQSIPSGPYGMRQYVVCMCDWCSNADNCPTTEWHSWKYVHDNVKKVLIDQLLCNYTLDDMNEELMKLMEEMSNFISNRRAASSVSQTPSPAGSAATISPPDMAMKGAPLVMPFGPTVSTVLASSTSLVTHPLLSTRRTHRRLWSSEEAEQFSEASSVHGEGSQSGNASFS</sequence>
<organism evidence="2 3">
    <name type="scientific">Malus baccata</name>
    <name type="common">Siberian crab apple</name>
    <name type="synonym">Pyrus baccata</name>
    <dbReference type="NCBI Taxonomy" id="106549"/>
    <lineage>
        <taxon>Eukaryota</taxon>
        <taxon>Viridiplantae</taxon>
        <taxon>Streptophyta</taxon>
        <taxon>Embryophyta</taxon>
        <taxon>Tracheophyta</taxon>
        <taxon>Spermatophyta</taxon>
        <taxon>Magnoliopsida</taxon>
        <taxon>eudicotyledons</taxon>
        <taxon>Gunneridae</taxon>
        <taxon>Pentapetalae</taxon>
        <taxon>rosids</taxon>
        <taxon>fabids</taxon>
        <taxon>Rosales</taxon>
        <taxon>Rosaceae</taxon>
        <taxon>Amygdaloideae</taxon>
        <taxon>Maleae</taxon>
        <taxon>Malus</taxon>
    </lineage>
</organism>
<evidence type="ECO:0000256" key="1">
    <source>
        <dbReference type="SAM" id="MobiDB-lite"/>
    </source>
</evidence>
<dbReference type="Proteomes" id="UP000315295">
    <property type="component" value="Unassembled WGS sequence"/>
</dbReference>
<comment type="caution">
    <text evidence="2">The sequence shown here is derived from an EMBL/GenBank/DDBJ whole genome shotgun (WGS) entry which is preliminary data.</text>
</comment>
<protein>
    <submittedName>
        <fullName evidence="2">Uncharacterized protein</fullName>
    </submittedName>
</protein>
<dbReference type="EMBL" id="VIEB01000472">
    <property type="protein sequence ID" value="TQD89628.1"/>
    <property type="molecule type" value="Genomic_DNA"/>
</dbReference>
<evidence type="ECO:0000313" key="3">
    <source>
        <dbReference type="Proteomes" id="UP000315295"/>
    </source>
</evidence>
<keyword evidence="3" id="KW-1185">Reference proteome</keyword>
<dbReference type="AlphaFoldDB" id="A0A540LT96"/>